<dbReference type="RefSeq" id="WP_046519077.1">
    <property type="nucleotide sequence ID" value="NZ_LAVS01000007.1"/>
</dbReference>
<sequence length="124" mass="14455">MEFDFIYNTDTKRYSLKLSSEQLALQCFLLDEFEHRASAYQGLLEQLQQLKPQSQYQWDGKEYRLTIEASEVVICHFSLLQGQGSGMMLDPELDLALDQSQLYAECGLEDLLHVVQQWQQFLPT</sequence>
<dbReference type="InterPro" id="IPR008249">
    <property type="entry name" value="UPF0231"/>
</dbReference>
<proteinExistence type="inferred from homology"/>
<evidence type="ECO:0000256" key="1">
    <source>
        <dbReference type="ARBA" id="ARBA00005367"/>
    </source>
</evidence>
<dbReference type="AlphaFoldDB" id="A0A3P3QJB9"/>
<organism evidence="2 3">
    <name type="scientific">Rheinheimera mesophila</name>
    <dbReference type="NCBI Taxonomy" id="1547515"/>
    <lineage>
        <taxon>Bacteria</taxon>
        <taxon>Pseudomonadati</taxon>
        <taxon>Pseudomonadota</taxon>
        <taxon>Gammaproteobacteria</taxon>
        <taxon>Chromatiales</taxon>
        <taxon>Chromatiaceae</taxon>
        <taxon>Rheinheimera</taxon>
    </lineage>
</organism>
<dbReference type="OrthoDB" id="5739292at2"/>
<name>A0A3P3QJB9_9GAMM</name>
<evidence type="ECO:0000313" key="3">
    <source>
        <dbReference type="Proteomes" id="UP000276260"/>
    </source>
</evidence>
<protein>
    <submittedName>
        <fullName evidence="2">Uncharacterized protein</fullName>
    </submittedName>
</protein>
<gene>
    <name evidence="2" type="ORF">EIK76_10320</name>
</gene>
<comment type="similarity">
    <text evidence="1">Belongs to the UPF0231 family.</text>
</comment>
<keyword evidence="3" id="KW-1185">Reference proteome</keyword>
<accession>A0A3P3QJB9</accession>
<dbReference type="EMBL" id="RRCF01000002">
    <property type="protein sequence ID" value="RRJ21266.1"/>
    <property type="molecule type" value="Genomic_DNA"/>
</dbReference>
<dbReference type="Proteomes" id="UP000276260">
    <property type="component" value="Unassembled WGS sequence"/>
</dbReference>
<comment type="caution">
    <text evidence="2">The sequence shown here is derived from an EMBL/GenBank/DDBJ whole genome shotgun (WGS) entry which is preliminary data.</text>
</comment>
<evidence type="ECO:0000313" key="2">
    <source>
        <dbReference type="EMBL" id="RRJ21266.1"/>
    </source>
</evidence>
<reference evidence="2 3" key="1">
    <citation type="submission" date="2018-11" db="EMBL/GenBank/DDBJ databases">
        <title>Draft genome analysis of Rheinheimera mesophila isolated from an industrial waste site.</title>
        <authorList>
            <person name="Yu Q."/>
            <person name="Qi Y."/>
            <person name="Zhang H."/>
            <person name="Lu Y."/>
            <person name="Pu J."/>
        </authorList>
    </citation>
    <scope>NUCLEOTIDE SEQUENCE [LARGE SCALE GENOMIC DNA]</scope>
    <source>
        <strain evidence="2 3">IITR13</strain>
    </source>
</reference>
<dbReference type="Pfam" id="PF06062">
    <property type="entry name" value="UPF0231"/>
    <property type="match status" value="1"/>
</dbReference>